<dbReference type="GO" id="GO:0003723">
    <property type="term" value="F:RNA binding"/>
    <property type="evidence" value="ECO:0007669"/>
    <property type="project" value="InterPro"/>
</dbReference>
<protein>
    <submittedName>
        <fullName evidence="3">COP9 signalosome (CSN) subunit</fullName>
    </submittedName>
</protein>
<dbReference type="GO" id="GO:0003690">
    <property type="term" value="F:double-stranded DNA binding"/>
    <property type="evidence" value="ECO:0007669"/>
    <property type="project" value="InterPro"/>
</dbReference>
<dbReference type="InterPro" id="IPR045114">
    <property type="entry name" value="Csn12-like"/>
</dbReference>
<accession>A0AAF0EKD3</accession>
<name>A0AAF0EKD3_9BASI</name>
<dbReference type="AlphaFoldDB" id="A0AAF0EKD3"/>
<sequence length="426" mass="47219">MSTLAHDVAAAVAREDGVSLANLLSLQTGSTRRHLATVADPTPSTVQGLVYPARLPTAWHDMLVHYICAGALLFGPSTRSRKPSESWHLASEALQSSTRYVPLLTPSVFLRLFAALAPGLWAVPVLVSLLRDLRWVSKCADDAAHAALRETRRSHPHMEECARTLNRGFSACVADRYPSMAQSRKWGTYAMVGLVFRTYFQLSSISLCKNILRALSAGDLPPLEAFPKAHIVTFRYYVGRLALLDEDYIRAKAELSQALALAPRSSATHVERVLLYLVPLRLLQGQQPASWWLAEYPRLEALYAPFLGACRRGDVRAFDEALRDSAVERTLVRLGVYLAMERARDVCMTRLLRRVWAYSGRGTRLRLAPMAAALQWLGAADDADGAEWLVATQMARGRIKGYIAHERQMLVLSANEPFPPASLAML</sequence>
<reference evidence="3" key="1">
    <citation type="submission" date="2023-03" db="EMBL/GenBank/DDBJ databases">
        <title>Mating type loci evolution in Malassezia.</title>
        <authorList>
            <person name="Coelho M.A."/>
        </authorList>
    </citation>
    <scope>NUCLEOTIDE SEQUENCE</scope>
    <source>
        <strain evidence="3">CBS 9557</strain>
    </source>
</reference>
<dbReference type="GO" id="GO:0070390">
    <property type="term" value="C:transcription export complex 2"/>
    <property type="evidence" value="ECO:0007669"/>
    <property type="project" value="TreeGrafter"/>
</dbReference>
<dbReference type="GO" id="GO:0016973">
    <property type="term" value="P:poly(A)+ mRNA export from nucleus"/>
    <property type="evidence" value="ECO:0007669"/>
    <property type="project" value="TreeGrafter"/>
</dbReference>
<dbReference type="Proteomes" id="UP001213623">
    <property type="component" value="Chromosome 3"/>
</dbReference>
<dbReference type="GO" id="GO:0000973">
    <property type="term" value="P:post-transcriptional tethering of RNA polymerase II gene DNA at nuclear periphery"/>
    <property type="evidence" value="ECO:0007669"/>
    <property type="project" value="TreeGrafter"/>
</dbReference>
<keyword evidence="4" id="KW-1185">Reference proteome</keyword>
<dbReference type="InterPro" id="IPR036388">
    <property type="entry name" value="WH-like_DNA-bd_sf"/>
</dbReference>
<organism evidence="3 4">
    <name type="scientific">Malassezia nana</name>
    <dbReference type="NCBI Taxonomy" id="180528"/>
    <lineage>
        <taxon>Eukaryota</taxon>
        <taxon>Fungi</taxon>
        <taxon>Dikarya</taxon>
        <taxon>Basidiomycota</taxon>
        <taxon>Ustilaginomycotina</taxon>
        <taxon>Malasseziomycetes</taxon>
        <taxon>Malasseziales</taxon>
        <taxon>Malasseziaceae</taxon>
        <taxon>Malassezia</taxon>
    </lineage>
</organism>
<gene>
    <name evidence="3" type="primary">CSN12</name>
    <name evidence="3" type="ORF">MNAN1_002084</name>
</gene>
<dbReference type="PROSITE" id="PS50250">
    <property type="entry name" value="PCI"/>
    <property type="match status" value="1"/>
</dbReference>
<evidence type="ECO:0000259" key="2">
    <source>
        <dbReference type="PROSITE" id="PS50250"/>
    </source>
</evidence>
<dbReference type="PANTHER" id="PTHR12732:SF0">
    <property type="entry name" value="PCI DOMAIN-CONTAINING PROTEIN 2"/>
    <property type="match status" value="1"/>
</dbReference>
<dbReference type="GO" id="GO:0006368">
    <property type="term" value="P:transcription elongation by RNA polymerase II"/>
    <property type="evidence" value="ECO:0007669"/>
    <property type="project" value="TreeGrafter"/>
</dbReference>
<comment type="similarity">
    <text evidence="1">Belongs to the CSN12 family.</text>
</comment>
<evidence type="ECO:0000313" key="3">
    <source>
        <dbReference type="EMBL" id="WFD27088.1"/>
    </source>
</evidence>
<dbReference type="PANTHER" id="PTHR12732">
    <property type="entry name" value="UNCHARACTERIZED PROTEASOME COMPONENT REGION PCI-CONTAINING"/>
    <property type="match status" value="1"/>
</dbReference>
<dbReference type="Gene3D" id="1.10.10.10">
    <property type="entry name" value="Winged helix-like DNA-binding domain superfamily/Winged helix DNA-binding domain"/>
    <property type="match status" value="1"/>
</dbReference>
<proteinExistence type="inferred from homology"/>
<feature type="domain" description="PCI" evidence="2">
    <location>
        <begin position="232"/>
        <end position="417"/>
    </location>
</feature>
<dbReference type="InterPro" id="IPR000717">
    <property type="entry name" value="PCI_dom"/>
</dbReference>
<evidence type="ECO:0000256" key="1">
    <source>
        <dbReference type="ARBA" id="ARBA00025771"/>
    </source>
</evidence>
<evidence type="ECO:0000313" key="4">
    <source>
        <dbReference type="Proteomes" id="UP001213623"/>
    </source>
</evidence>
<dbReference type="SMART" id="SM00753">
    <property type="entry name" value="PAM"/>
    <property type="match status" value="1"/>
</dbReference>
<dbReference type="EMBL" id="CP119894">
    <property type="protein sequence ID" value="WFD27088.1"/>
    <property type="molecule type" value="Genomic_DNA"/>
</dbReference>